<sequence length="217" mass="23934">MRGRCDGSRTLCLCFGCRCAIGALLDQESPSLNHKLQHREPNSLLSSGHFSSPDTKDKQHPMLTPTDEAARSRCMTMALAGFTRIWRLFPREWNLKLQVAMTALPRPSSDKNSEAVGSTDKTAGTRDSHQPSTVQDLVELEQCSPRQVHQSIFWGRGGGDQDAINPAITSQAAIEEERKGRSGQTESLGICISKRVNRALVVFFIRAQTLTDREPAG</sequence>
<dbReference type="AlphaFoldDB" id="A0AAE0KKY7"/>
<name>A0AAE0KKY7_9PEZI</name>
<feature type="compositionally biased region" description="Polar residues" evidence="1">
    <location>
        <begin position="43"/>
        <end position="53"/>
    </location>
</feature>
<dbReference type="EMBL" id="JAULSW010000006">
    <property type="protein sequence ID" value="KAK3377825.1"/>
    <property type="molecule type" value="Genomic_DNA"/>
</dbReference>
<keyword evidence="3" id="KW-1185">Reference proteome</keyword>
<dbReference type="Proteomes" id="UP001285441">
    <property type="component" value="Unassembled WGS sequence"/>
</dbReference>
<accession>A0AAE0KKY7</accession>
<organism evidence="2 3">
    <name type="scientific">Podospora didyma</name>
    <dbReference type="NCBI Taxonomy" id="330526"/>
    <lineage>
        <taxon>Eukaryota</taxon>
        <taxon>Fungi</taxon>
        <taxon>Dikarya</taxon>
        <taxon>Ascomycota</taxon>
        <taxon>Pezizomycotina</taxon>
        <taxon>Sordariomycetes</taxon>
        <taxon>Sordariomycetidae</taxon>
        <taxon>Sordariales</taxon>
        <taxon>Podosporaceae</taxon>
        <taxon>Podospora</taxon>
    </lineage>
</organism>
<protein>
    <submittedName>
        <fullName evidence="2">Uncharacterized protein</fullName>
    </submittedName>
</protein>
<evidence type="ECO:0000313" key="2">
    <source>
        <dbReference type="EMBL" id="KAK3377825.1"/>
    </source>
</evidence>
<comment type="caution">
    <text evidence="2">The sequence shown here is derived from an EMBL/GenBank/DDBJ whole genome shotgun (WGS) entry which is preliminary data.</text>
</comment>
<feature type="region of interest" description="Disordered" evidence="1">
    <location>
        <begin position="105"/>
        <end position="133"/>
    </location>
</feature>
<reference evidence="2" key="2">
    <citation type="submission" date="2023-06" db="EMBL/GenBank/DDBJ databases">
        <authorList>
            <consortium name="Lawrence Berkeley National Laboratory"/>
            <person name="Haridas S."/>
            <person name="Hensen N."/>
            <person name="Bonometti L."/>
            <person name="Westerberg I."/>
            <person name="Brannstrom I.O."/>
            <person name="Guillou S."/>
            <person name="Cros-Aarteil S."/>
            <person name="Calhoun S."/>
            <person name="Kuo A."/>
            <person name="Mondo S."/>
            <person name="Pangilinan J."/>
            <person name="Riley R."/>
            <person name="LaButti K."/>
            <person name="Andreopoulos B."/>
            <person name="Lipzen A."/>
            <person name="Chen C."/>
            <person name="Yanf M."/>
            <person name="Daum C."/>
            <person name="Ng V."/>
            <person name="Clum A."/>
            <person name="Steindorff A."/>
            <person name="Ohm R."/>
            <person name="Martin F."/>
            <person name="Silar P."/>
            <person name="Natvig D."/>
            <person name="Lalanne C."/>
            <person name="Gautier V."/>
            <person name="Ament-velasquez S.L."/>
            <person name="Kruys A."/>
            <person name="Hutchinson M.I."/>
            <person name="Powell A.J."/>
            <person name="Barry K."/>
            <person name="Miller A.N."/>
            <person name="Grigoriev I.V."/>
            <person name="Debuchy R."/>
            <person name="Gladieux P."/>
            <person name="Thoren M.H."/>
            <person name="Johannesson H."/>
        </authorList>
    </citation>
    <scope>NUCLEOTIDE SEQUENCE</scope>
    <source>
        <strain evidence="2">CBS 232.78</strain>
    </source>
</reference>
<evidence type="ECO:0000256" key="1">
    <source>
        <dbReference type="SAM" id="MobiDB-lite"/>
    </source>
</evidence>
<reference evidence="2" key="1">
    <citation type="journal article" date="2023" name="Mol. Phylogenet. Evol.">
        <title>Genome-scale phylogeny and comparative genomics of the fungal order Sordariales.</title>
        <authorList>
            <person name="Hensen N."/>
            <person name="Bonometti L."/>
            <person name="Westerberg I."/>
            <person name="Brannstrom I.O."/>
            <person name="Guillou S."/>
            <person name="Cros-Aarteil S."/>
            <person name="Calhoun S."/>
            <person name="Haridas S."/>
            <person name="Kuo A."/>
            <person name="Mondo S."/>
            <person name="Pangilinan J."/>
            <person name="Riley R."/>
            <person name="LaButti K."/>
            <person name="Andreopoulos B."/>
            <person name="Lipzen A."/>
            <person name="Chen C."/>
            <person name="Yan M."/>
            <person name="Daum C."/>
            <person name="Ng V."/>
            <person name="Clum A."/>
            <person name="Steindorff A."/>
            <person name="Ohm R.A."/>
            <person name="Martin F."/>
            <person name="Silar P."/>
            <person name="Natvig D.O."/>
            <person name="Lalanne C."/>
            <person name="Gautier V."/>
            <person name="Ament-Velasquez S.L."/>
            <person name="Kruys A."/>
            <person name="Hutchinson M.I."/>
            <person name="Powell A.J."/>
            <person name="Barry K."/>
            <person name="Miller A.N."/>
            <person name="Grigoriev I.V."/>
            <person name="Debuchy R."/>
            <person name="Gladieux P."/>
            <person name="Hiltunen Thoren M."/>
            <person name="Johannesson H."/>
        </authorList>
    </citation>
    <scope>NUCLEOTIDE SEQUENCE</scope>
    <source>
        <strain evidence="2">CBS 232.78</strain>
    </source>
</reference>
<proteinExistence type="predicted"/>
<gene>
    <name evidence="2" type="ORF">B0H63DRAFT_451667</name>
</gene>
<evidence type="ECO:0000313" key="3">
    <source>
        <dbReference type="Proteomes" id="UP001285441"/>
    </source>
</evidence>
<feature type="region of interest" description="Disordered" evidence="1">
    <location>
        <begin position="42"/>
        <end position="69"/>
    </location>
</feature>